<dbReference type="EC" id="2.3.1.225" evidence="8"/>
<comment type="domain">
    <text evidence="8">The DHHC domain is required for palmitoyltransferase activity.</text>
</comment>
<evidence type="ECO:0000259" key="10">
    <source>
        <dbReference type="Pfam" id="PF01529"/>
    </source>
</evidence>
<evidence type="ECO:0000256" key="3">
    <source>
        <dbReference type="ARBA" id="ARBA00022737"/>
    </source>
</evidence>
<dbReference type="Proteomes" id="UP000007879">
    <property type="component" value="Unassembled WGS sequence"/>
</dbReference>
<comment type="catalytic activity">
    <reaction evidence="8">
        <text>L-cysteinyl-[protein] + hexadecanoyl-CoA = S-hexadecanoyl-L-cysteinyl-[protein] + CoA</text>
        <dbReference type="Rhea" id="RHEA:36683"/>
        <dbReference type="Rhea" id="RHEA-COMP:10131"/>
        <dbReference type="Rhea" id="RHEA-COMP:11032"/>
        <dbReference type="ChEBI" id="CHEBI:29950"/>
        <dbReference type="ChEBI" id="CHEBI:57287"/>
        <dbReference type="ChEBI" id="CHEBI:57379"/>
        <dbReference type="ChEBI" id="CHEBI:74151"/>
        <dbReference type="EC" id="2.3.1.225"/>
    </reaction>
</comment>
<feature type="transmembrane region" description="Helical" evidence="8">
    <location>
        <begin position="473"/>
        <end position="496"/>
    </location>
</feature>
<evidence type="ECO:0000256" key="2">
    <source>
        <dbReference type="ARBA" id="ARBA00022692"/>
    </source>
</evidence>
<feature type="transmembrane region" description="Helical" evidence="8">
    <location>
        <begin position="520"/>
        <end position="539"/>
    </location>
</feature>
<feature type="region of interest" description="Disordered" evidence="9">
    <location>
        <begin position="1"/>
        <end position="44"/>
    </location>
</feature>
<gene>
    <name evidence="11" type="primary">100638600</name>
</gene>
<feature type="repeat" description="ANK" evidence="7">
    <location>
        <begin position="79"/>
        <end position="111"/>
    </location>
</feature>
<keyword evidence="8" id="KW-0012">Acyltransferase</keyword>
<dbReference type="STRING" id="400682.A0A1X7UKH0"/>
<comment type="subcellular location">
    <subcellularLocation>
        <location evidence="1">Membrane</location>
        <topology evidence="1">Multi-pass membrane protein</topology>
    </subcellularLocation>
</comment>
<dbReference type="PANTHER" id="PTHR24161">
    <property type="entry name" value="ANK_REP_REGION DOMAIN-CONTAINING PROTEIN-RELATED"/>
    <property type="match status" value="1"/>
</dbReference>
<evidence type="ECO:0000256" key="7">
    <source>
        <dbReference type="PROSITE-ProRule" id="PRU00023"/>
    </source>
</evidence>
<dbReference type="PROSITE" id="PS50216">
    <property type="entry name" value="DHHC"/>
    <property type="match status" value="1"/>
</dbReference>
<dbReference type="eggNOG" id="KOG0509">
    <property type="taxonomic scope" value="Eukaryota"/>
</dbReference>
<dbReference type="OrthoDB" id="6781668at2759"/>
<evidence type="ECO:0000256" key="5">
    <source>
        <dbReference type="ARBA" id="ARBA00023043"/>
    </source>
</evidence>
<feature type="transmembrane region" description="Helical" evidence="8">
    <location>
        <begin position="317"/>
        <end position="339"/>
    </location>
</feature>
<dbReference type="EnsemblMetazoa" id="XM_003387470.3">
    <property type="protein sequence ID" value="XP_003387518.1"/>
    <property type="gene ID" value="LOC100638600"/>
</dbReference>
<dbReference type="InterPro" id="IPR036770">
    <property type="entry name" value="Ankyrin_rpt-contain_sf"/>
</dbReference>
<feature type="transmembrane region" description="Helical" evidence="8">
    <location>
        <begin position="377"/>
        <end position="395"/>
    </location>
</feature>
<dbReference type="PANTHER" id="PTHR24161:SF85">
    <property type="entry name" value="PALMITOYLTRANSFERASE HIP14"/>
    <property type="match status" value="1"/>
</dbReference>
<proteinExistence type="inferred from homology"/>
<keyword evidence="3" id="KW-0677">Repeat</keyword>
<keyword evidence="6 8" id="KW-0472">Membrane</keyword>
<dbReference type="EnsemblMetazoa" id="Aqu2.1.28475_001">
    <property type="protein sequence ID" value="Aqu2.1.28475_001"/>
    <property type="gene ID" value="Aqu2.1.28475"/>
</dbReference>
<dbReference type="GO" id="GO:0019706">
    <property type="term" value="F:protein-cysteine S-palmitoyltransferase activity"/>
    <property type="evidence" value="ECO:0007669"/>
    <property type="project" value="UniProtKB-EC"/>
</dbReference>
<dbReference type="InParanoid" id="A0A1X7UKH0"/>
<reference evidence="11" key="2">
    <citation type="submission" date="2017-05" db="UniProtKB">
        <authorList>
            <consortium name="EnsemblMetazoa"/>
        </authorList>
    </citation>
    <scope>IDENTIFICATION</scope>
</reference>
<name>A0A1X7UKH0_AMPQE</name>
<dbReference type="KEGG" id="aqu:100638600"/>
<evidence type="ECO:0000256" key="9">
    <source>
        <dbReference type="SAM" id="MobiDB-lite"/>
    </source>
</evidence>
<feature type="repeat" description="ANK" evidence="7">
    <location>
        <begin position="113"/>
        <end position="145"/>
    </location>
</feature>
<dbReference type="SMART" id="SM00248">
    <property type="entry name" value="ANK"/>
    <property type="match status" value="6"/>
</dbReference>
<keyword evidence="12" id="KW-1185">Reference proteome</keyword>
<dbReference type="PROSITE" id="PS50088">
    <property type="entry name" value="ANK_REPEAT"/>
    <property type="match status" value="2"/>
</dbReference>
<protein>
    <recommendedName>
        <fullName evidence="8">Palmitoyltransferase</fullName>
        <ecNumber evidence="8">2.3.1.225</ecNumber>
    </recommendedName>
</protein>
<feature type="domain" description="Palmitoyltransferase DHHC" evidence="10">
    <location>
        <begin position="424"/>
        <end position="558"/>
    </location>
</feature>
<accession>A0A1X7UKH0</accession>
<evidence type="ECO:0000313" key="11">
    <source>
        <dbReference type="EnsemblMetazoa" id="Aqu2.1.28475_001"/>
    </source>
</evidence>
<sequence length="671" mass="76200">MEDELEDIPLSSGDEGMDAESGREGEGTRTYKHTVDPPRNIRKSPSSFSIIEAAQYGHLEKCRQLVEEEGVNVRLGDSEGITPLHWAAINNRFAVASYFIQKGANVNAVGGELLSAPIHWATRQGHLGMVVLLMRYGANPEILDKEGLNCLHISAQFGFTAITAYYVTHPRFPINIDSVDAEGRTALMLSSLRSYNFDPTRLLISLGASLSVTDKQQNTALHHAAESANYFAVKELTRTAAPISSQNNEGKTPYDLAVSSQSKPIIEMIHTERKRREPNGVLDILTGNKRLAWWLMLLFPGVLVGLMGYLGVICPNWWSYIISTSICSWIVKQFVLLYLPVSPEDHPMALGLVWGTKFWLYVTVFSYFIPYGVVDRWFVLLILSVVMFYVFFKTWRSDPGYLPMMNNKEEEFRTIFSLCEEGKFNPSTFCTSCLVRRPIRSKHCPACRRCVARFDHHCPWVDNCIGLKNHKMFLGYLVCLLSMLIWNLTASLRYVYHFFPADPSQNVVMRTWHYIVSDPWIGYILIMTLFHFTWVYLLLVSQLFQLFCQGMTTNEKRNAHRYEHFLKLGGLSPFHRGACVNCADFFGFTCCNAKDRVDWTRTYDIPKHQNPFVTDPPEEPAPKPKIPLPYSSSSQASNFSYSSDSESGYTNGPSPAPRQTELELTEPLIQS</sequence>
<organism evidence="11">
    <name type="scientific">Amphimedon queenslandica</name>
    <name type="common">Sponge</name>
    <dbReference type="NCBI Taxonomy" id="400682"/>
    <lineage>
        <taxon>Eukaryota</taxon>
        <taxon>Metazoa</taxon>
        <taxon>Porifera</taxon>
        <taxon>Demospongiae</taxon>
        <taxon>Heteroscleromorpha</taxon>
        <taxon>Haplosclerida</taxon>
        <taxon>Niphatidae</taxon>
        <taxon>Amphimedon</taxon>
    </lineage>
</organism>
<evidence type="ECO:0000256" key="8">
    <source>
        <dbReference type="RuleBase" id="RU079119"/>
    </source>
</evidence>
<keyword evidence="5 7" id="KW-0040">ANK repeat</keyword>
<dbReference type="Pfam" id="PF01529">
    <property type="entry name" value="DHHC"/>
    <property type="match status" value="1"/>
</dbReference>
<comment type="similarity">
    <text evidence="8">Belongs to the DHHC palmitoyltransferase family.</text>
</comment>
<evidence type="ECO:0000313" key="12">
    <source>
        <dbReference type="Proteomes" id="UP000007879"/>
    </source>
</evidence>
<feature type="region of interest" description="Disordered" evidence="9">
    <location>
        <begin position="608"/>
        <end position="671"/>
    </location>
</feature>
<dbReference type="SUPFAM" id="SSF48403">
    <property type="entry name" value="Ankyrin repeat"/>
    <property type="match status" value="1"/>
</dbReference>
<reference evidence="12" key="1">
    <citation type="journal article" date="2010" name="Nature">
        <title>The Amphimedon queenslandica genome and the evolution of animal complexity.</title>
        <authorList>
            <person name="Srivastava M."/>
            <person name="Simakov O."/>
            <person name="Chapman J."/>
            <person name="Fahey B."/>
            <person name="Gauthier M.E."/>
            <person name="Mitros T."/>
            <person name="Richards G.S."/>
            <person name="Conaco C."/>
            <person name="Dacre M."/>
            <person name="Hellsten U."/>
            <person name="Larroux C."/>
            <person name="Putnam N.H."/>
            <person name="Stanke M."/>
            <person name="Adamska M."/>
            <person name="Darling A."/>
            <person name="Degnan S.M."/>
            <person name="Oakley T.H."/>
            <person name="Plachetzki D.C."/>
            <person name="Zhai Y."/>
            <person name="Adamski M."/>
            <person name="Calcino A."/>
            <person name="Cummins S.F."/>
            <person name="Goodstein D.M."/>
            <person name="Harris C."/>
            <person name="Jackson D.J."/>
            <person name="Leys S.P."/>
            <person name="Shu S."/>
            <person name="Woodcroft B.J."/>
            <person name="Vervoort M."/>
            <person name="Kosik K.S."/>
            <person name="Manning G."/>
            <person name="Degnan B.M."/>
            <person name="Rokhsar D.S."/>
        </authorList>
    </citation>
    <scope>NUCLEOTIDE SEQUENCE [LARGE SCALE GENOMIC DNA]</scope>
</reference>
<feature type="transmembrane region" description="Helical" evidence="8">
    <location>
        <begin position="291"/>
        <end position="311"/>
    </location>
</feature>
<keyword evidence="2 8" id="KW-0812">Transmembrane</keyword>
<evidence type="ECO:0000256" key="6">
    <source>
        <dbReference type="ARBA" id="ARBA00023136"/>
    </source>
</evidence>
<feature type="compositionally biased region" description="Low complexity" evidence="9">
    <location>
        <begin position="628"/>
        <end position="645"/>
    </location>
</feature>
<dbReference type="AlphaFoldDB" id="A0A1X7UKH0"/>
<feature type="compositionally biased region" description="Basic and acidic residues" evidence="9">
    <location>
        <begin position="20"/>
        <end position="36"/>
    </location>
</feature>
<dbReference type="Pfam" id="PF12796">
    <property type="entry name" value="Ank_2"/>
    <property type="match status" value="2"/>
</dbReference>
<dbReference type="Gene3D" id="1.25.40.20">
    <property type="entry name" value="Ankyrin repeat-containing domain"/>
    <property type="match status" value="1"/>
</dbReference>
<dbReference type="GO" id="GO:0016020">
    <property type="term" value="C:membrane"/>
    <property type="evidence" value="ECO:0007669"/>
    <property type="project" value="UniProtKB-SubCell"/>
</dbReference>
<dbReference type="InterPro" id="IPR002110">
    <property type="entry name" value="Ankyrin_rpt"/>
</dbReference>
<dbReference type="InterPro" id="IPR001594">
    <property type="entry name" value="Palmitoyltrfase_DHHC"/>
</dbReference>
<evidence type="ECO:0000256" key="1">
    <source>
        <dbReference type="ARBA" id="ARBA00004141"/>
    </source>
</evidence>
<keyword evidence="4 8" id="KW-1133">Transmembrane helix</keyword>
<keyword evidence="8" id="KW-0808">Transferase</keyword>
<dbReference type="PROSITE" id="PS50297">
    <property type="entry name" value="ANK_REP_REGION"/>
    <property type="match status" value="2"/>
</dbReference>
<evidence type="ECO:0000256" key="4">
    <source>
        <dbReference type="ARBA" id="ARBA00022989"/>
    </source>
</evidence>